<protein>
    <submittedName>
        <fullName evidence="2">Uncharacterized protein</fullName>
    </submittedName>
</protein>
<sequence>MAVWEERRGEPKTIGRTMRPDWKADASFPQVKARRSGESIPDSPLLNQHKIQQGCQGVLEVKPVIRGASQGWTALIFLLQGTVHGKRGLSPTTKMDFKAQCRALSQLSSLEQEVCE</sequence>
<evidence type="ECO:0000313" key="2">
    <source>
        <dbReference type="EMBL" id="CAI9180414.1"/>
    </source>
</evidence>
<keyword evidence="3" id="KW-1185">Reference proteome</keyword>
<evidence type="ECO:0000313" key="3">
    <source>
        <dbReference type="Proteomes" id="UP001176941"/>
    </source>
</evidence>
<reference evidence="2" key="1">
    <citation type="submission" date="2023-04" db="EMBL/GenBank/DDBJ databases">
        <authorList>
            <consortium name="ELIXIR-Norway"/>
        </authorList>
    </citation>
    <scope>NUCLEOTIDE SEQUENCE [LARGE SCALE GENOMIC DNA]</scope>
</reference>
<accession>A0ABN9A339</accession>
<gene>
    <name evidence="2" type="ORF">MRATA1EN1_LOCUS29376</name>
</gene>
<feature type="region of interest" description="Disordered" evidence="1">
    <location>
        <begin position="25"/>
        <end position="45"/>
    </location>
</feature>
<proteinExistence type="predicted"/>
<dbReference type="Proteomes" id="UP001176941">
    <property type="component" value="Chromosome X"/>
</dbReference>
<evidence type="ECO:0000256" key="1">
    <source>
        <dbReference type="SAM" id="MobiDB-lite"/>
    </source>
</evidence>
<organism evidence="2 3">
    <name type="scientific">Rangifer tarandus platyrhynchus</name>
    <name type="common">Svalbard reindeer</name>
    <dbReference type="NCBI Taxonomy" id="3082113"/>
    <lineage>
        <taxon>Eukaryota</taxon>
        <taxon>Metazoa</taxon>
        <taxon>Chordata</taxon>
        <taxon>Craniata</taxon>
        <taxon>Vertebrata</taxon>
        <taxon>Euteleostomi</taxon>
        <taxon>Mammalia</taxon>
        <taxon>Eutheria</taxon>
        <taxon>Laurasiatheria</taxon>
        <taxon>Artiodactyla</taxon>
        <taxon>Ruminantia</taxon>
        <taxon>Pecora</taxon>
        <taxon>Cervidae</taxon>
        <taxon>Odocoileinae</taxon>
        <taxon>Rangifer</taxon>
    </lineage>
</organism>
<name>A0ABN9A339_RANTA</name>
<dbReference type="EMBL" id="OX460343">
    <property type="protein sequence ID" value="CAI9180414.1"/>
    <property type="molecule type" value="Genomic_DNA"/>
</dbReference>